<comment type="caution">
    <text evidence="1">The sequence shown here is derived from an EMBL/GenBank/DDBJ whole genome shotgun (WGS) entry which is preliminary data.</text>
</comment>
<dbReference type="STRING" id="1218599.LEP1GSC195_1460"/>
<dbReference type="EMBL" id="AOGZ02000012">
    <property type="protein sequence ID" value="EOQ97821.1"/>
    <property type="molecule type" value="Genomic_DNA"/>
</dbReference>
<sequence length="205" mass="24366">MPPKLENFLPITATIAVTIFVAKEIIEYFKRKKNDKNKLNAIKNFLGQEIHQLSYDIRNSSFILSNYIDTFRNFKNLSYEIVTLKNDKYQFRVADETSEHFSSSTFPTFSNIWYEKTALLIAELDFKLFQEIQKFYNDTLDFKHKQELIIETLTHNSPTFNEEQIIEYFEMTSEENKEYLDAAYKIYNRVTGEKIIWPSKGKSNK</sequence>
<dbReference type="RefSeq" id="WP_015680221.1">
    <property type="nucleotide sequence ID" value="NZ_AOGZ02000012.1"/>
</dbReference>
<name>R9A6L4_9LEPT</name>
<dbReference type="Proteomes" id="UP000013984">
    <property type="component" value="Unassembled WGS sequence"/>
</dbReference>
<reference evidence="1" key="1">
    <citation type="submission" date="2013-04" db="EMBL/GenBank/DDBJ databases">
        <authorList>
            <person name="Harkins D.M."/>
            <person name="Durkin A.S."/>
            <person name="Brinkac L.M."/>
            <person name="Haft D.H."/>
            <person name="Selengut J.D."/>
            <person name="Sanka R."/>
            <person name="DePew J."/>
            <person name="Purushe J."/>
            <person name="Galloway R.L."/>
            <person name="Vinetz J.M."/>
            <person name="Sutton G.G."/>
            <person name="Nierman W.C."/>
            <person name="Fouts D.E."/>
        </authorList>
    </citation>
    <scope>NUCLEOTIDE SEQUENCE [LARGE SCALE GENOMIC DNA]</scope>
    <source>
        <strain evidence="1">CDC</strain>
    </source>
</reference>
<gene>
    <name evidence="1" type="ORF">LEP1GSC195_1460</name>
</gene>
<evidence type="ECO:0000313" key="2">
    <source>
        <dbReference type="Proteomes" id="UP000013984"/>
    </source>
</evidence>
<organism evidence="1 2">
    <name type="scientific">Leptospira wolbachii serovar Codice str. CDC</name>
    <dbReference type="NCBI Taxonomy" id="1218599"/>
    <lineage>
        <taxon>Bacteria</taxon>
        <taxon>Pseudomonadati</taxon>
        <taxon>Spirochaetota</taxon>
        <taxon>Spirochaetia</taxon>
        <taxon>Leptospirales</taxon>
        <taxon>Leptospiraceae</taxon>
        <taxon>Leptospira</taxon>
    </lineage>
</organism>
<evidence type="ECO:0000313" key="1">
    <source>
        <dbReference type="EMBL" id="EOQ97821.1"/>
    </source>
</evidence>
<proteinExistence type="predicted"/>
<dbReference type="OrthoDB" id="9975241at2"/>
<keyword evidence="2" id="KW-1185">Reference proteome</keyword>
<dbReference type="AlphaFoldDB" id="R9A6L4"/>
<accession>R9A6L4</accession>
<protein>
    <submittedName>
        <fullName evidence="1">Uncharacterized protein</fullName>
    </submittedName>
</protein>